<evidence type="ECO:0000256" key="2">
    <source>
        <dbReference type="ARBA" id="ARBA00022679"/>
    </source>
</evidence>
<keyword evidence="2" id="KW-0808">Transferase</keyword>
<dbReference type="EC" id="2.5.1.25" evidence="1"/>
<evidence type="ECO:0000256" key="3">
    <source>
        <dbReference type="ARBA" id="ARBA00022691"/>
    </source>
</evidence>
<dbReference type="PANTHER" id="PTHR21392:SF0">
    <property type="entry name" value="TRNA-URIDINE AMINOCARBOXYPROPYLTRANSFERASE 2"/>
    <property type="match status" value="1"/>
</dbReference>
<accession>A0A6N9TIW5</accession>
<dbReference type="Proteomes" id="UP000471381">
    <property type="component" value="Unassembled WGS sequence"/>
</dbReference>
<dbReference type="PANTHER" id="PTHR21392">
    <property type="entry name" value="TRNA-URIDINE AMINOCARBOXYPROPYLTRANSFERASE 2"/>
    <property type="match status" value="1"/>
</dbReference>
<dbReference type="EMBL" id="JAAAWO010000015">
    <property type="protein sequence ID" value="NDW17070.1"/>
    <property type="molecule type" value="Genomic_DNA"/>
</dbReference>
<dbReference type="AlphaFoldDB" id="A0A6N9TIW5"/>
<keyword evidence="8" id="KW-1185">Reference proteome</keyword>
<evidence type="ECO:0000313" key="7">
    <source>
        <dbReference type="EMBL" id="NDW17070.1"/>
    </source>
</evidence>
<sequence>MSKNSLRIYCPSCNYPQTTCVCSNIDIVSVPVNVVILQHAKEREHAKNTARLVSLCIPTAKIISTEDSEAVNVLHKQCNATNSAVIYPSEESIAIESNLVTPLKGVDTVIFIDGSWKQAFGMMQKYSWLQTLPAYHFSEAPNTHYAIRHTRVSNALSTLEAVAYTLSYAFNTDAAPLHNAQQAMQQHWQGPKSHRRGNE</sequence>
<gene>
    <name evidence="7" type="ORF">GTQ48_16255</name>
</gene>
<protein>
    <recommendedName>
        <fullName evidence="1">tRNA-uridine aminocarboxypropyltransferase</fullName>
        <ecNumber evidence="1">2.5.1.25</ecNumber>
    </recommendedName>
</protein>
<comment type="caution">
    <text evidence="7">The sequence shown here is derived from an EMBL/GenBank/DDBJ whole genome shotgun (WGS) entry which is preliminary data.</text>
</comment>
<dbReference type="RefSeq" id="WP_163107607.1">
    <property type="nucleotide sequence ID" value="NZ_JAAAWO010000015.1"/>
</dbReference>
<proteinExistence type="inferred from homology"/>
<keyword evidence="3" id="KW-0949">S-adenosyl-L-methionine</keyword>
<evidence type="ECO:0000256" key="5">
    <source>
        <dbReference type="ARBA" id="ARBA00034489"/>
    </source>
</evidence>
<feature type="domain" description="DTW" evidence="6">
    <location>
        <begin position="6"/>
        <end position="193"/>
    </location>
</feature>
<organism evidence="7 8">
    <name type="scientific">Alteromonas genovensis</name>
    <dbReference type="NCBI Taxonomy" id="471225"/>
    <lineage>
        <taxon>Bacteria</taxon>
        <taxon>Pseudomonadati</taxon>
        <taxon>Pseudomonadota</taxon>
        <taxon>Gammaproteobacteria</taxon>
        <taxon>Alteromonadales</taxon>
        <taxon>Alteromonadaceae</taxon>
        <taxon>Alteromonas/Salinimonas group</taxon>
        <taxon>Alteromonas</taxon>
    </lineage>
</organism>
<keyword evidence="4" id="KW-0819">tRNA processing</keyword>
<dbReference type="GO" id="GO:0008033">
    <property type="term" value="P:tRNA processing"/>
    <property type="evidence" value="ECO:0007669"/>
    <property type="project" value="UniProtKB-KW"/>
</dbReference>
<reference evidence="7 8" key="1">
    <citation type="submission" date="2020-01" db="EMBL/GenBank/DDBJ databases">
        <title>Genomes of bacteria type strains.</title>
        <authorList>
            <person name="Chen J."/>
            <person name="Zhu S."/>
            <person name="Yang J."/>
        </authorList>
    </citation>
    <scope>NUCLEOTIDE SEQUENCE [LARGE SCALE GENOMIC DNA]</scope>
    <source>
        <strain evidence="7 8">LMG 24078</strain>
    </source>
</reference>
<name>A0A6N9TIW5_9ALTE</name>
<dbReference type="InterPro" id="IPR005636">
    <property type="entry name" value="DTW"/>
</dbReference>
<comment type="similarity">
    <text evidence="5">Belongs to the TDD superfamily. DTWD2 family.</text>
</comment>
<evidence type="ECO:0000256" key="1">
    <source>
        <dbReference type="ARBA" id="ARBA00012386"/>
    </source>
</evidence>
<dbReference type="InterPro" id="IPR039262">
    <property type="entry name" value="DTWD2/TAPT"/>
</dbReference>
<evidence type="ECO:0000259" key="6">
    <source>
        <dbReference type="SMART" id="SM01144"/>
    </source>
</evidence>
<dbReference type="SMART" id="SM01144">
    <property type="entry name" value="DTW"/>
    <property type="match status" value="1"/>
</dbReference>
<evidence type="ECO:0000313" key="8">
    <source>
        <dbReference type="Proteomes" id="UP000471381"/>
    </source>
</evidence>
<dbReference type="Pfam" id="PF03942">
    <property type="entry name" value="DTW"/>
    <property type="match status" value="1"/>
</dbReference>
<evidence type="ECO:0000256" key="4">
    <source>
        <dbReference type="ARBA" id="ARBA00022694"/>
    </source>
</evidence>
<dbReference type="GO" id="GO:0016432">
    <property type="term" value="F:tRNA-uridine aminocarboxypropyltransferase activity"/>
    <property type="evidence" value="ECO:0007669"/>
    <property type="project" value="UniProtKB-EC"/>
</dbReference>